<reference evidence="4 5" key="1">
    <citation type="journal article" date="2017" name="Mol. Ecol.">
        <title>Comparative and population genomic landscape of Phellinus noxius: A hypervariable fungus causing root rot in trees.</title>
        <authorList>
            <person name="Chung C.L."/>
            <person name="Lee T.J."/>
            <person name="Akiba M."/>
            <person name="Lee H.H."/>
            <person name="Kuo T.H."/>
            <person name="Liu D."/>
            <person name="Ke H.M."/>
            <person name="Yokoi T."/>
            <person name="Roa M.B."/>
            <person name="Lu M.J."/>
            <person name="Chang Y.Y."/>
            <person name="Ann P.J."/>
            <person name="Tsai J.N."/>
            <person name="Chen C.Y."/>
            <person name="Tzean S.S."/>
            <person name="Ota Y."/>
            <person name="Hattori T."/>
            <person name="Sahashi N."/>
            <person name="Liou R.F."/>
            <person name="Kikuchi T."/>
            <person name="Tsai I.J."/>
        </authorList>
    </citation>
    <scope>NUCLEOTIDE SEQUENCE [LARGE SCALE GENOMIC DNA]</scope>
    <source>
        <strain evidence="4 5">FFPRI411160</strain>
    </source>
</reference>
<feature type="signal peptide" evidence="1">
    <location>
        <begin position="1"/>
        <end position="19"/>
    </location>
</feature>
<comment type="caution">
    <text evidence="4">The sequence shown here is derived from an EMBL/GenBank/DDBJ whole genome shotgun (WGS) entry which is preliminary data.</text>
</comment>
<dbReference type="Pfam" id="PF01425">
    <property type="entry name" value="Amidase"/>
    <property type="match status" value="1"/>
</dbReference>
<dbReference type="AlphaFoldDB" id="A0A286UIY8"/>
<feature type="domain" description="Scytalone dehydratase-like protein Arp1 N-terminal" evidence="3">
    <location>
        <begin position="52"/>
        <end position="152"/>
    </location>
</feature>
<organism evidence="4 5">
    <name type="scientific">Pyrrhoderma noxium</name>
    <dbReference type="NCBI Taxonomy" id="2282107"/>
    <lineage>
        <taxon>Eukaryota</taxon>
        <taxon>Fungi</taxon>
        <taxon>Dikarya</taxon>
        <taxon>Basidiomycota</taxon>
        <taxon>Agaricomycotina</taxon>
        <taxon>Agaricomycetes</taxon>
        <taxon>Hymenochaetales</taxon>
        <taxon>Hymenochaetaceae</taxon>
        <taxon>Pyrrhoderma</taxon>
    </lineage>
</organism>
<evidence type="ECO:0000256" key="1">
    <source>
        <dbReference type="SAM" id="SignalP"/>
    </source>
</evidence>
<dbReference type="InterPro" id="IPR058329">
    <property type="entry name" value="Arp1_N"/>
</dbReference>
<keyword evidence="5" id="KW-1185">Reference proteome</keyword>
<feature type="chain" id="PRO_5013601765" evidence="1">
    <location>
        <begin position="20"/>
        <end position="644"/>
    </location>
</feature>
<evidence type="ECO:0000259" key="2">
    <source>
        <dbReference type="Pfam" id="PF01425"/>
    </source>
</evidence>
<proteinExistence type="predicted"/>
<dbReference type="SUPFAM" id="SSF75304">
    <property type="entry name" value="Amidase signature (AS) enzymes"/>
    <property type="match status" value="1"/>
</dbReference>
<name>A0A286UIY8_9AGAM</name>
<dbReference type="InParanoid" id="A0A286UIY8"/>
<evidence type="ECO:0000259" key="3">
    <source>
        <dbReference type="Pfam" id="PF26053"/>
    </source>
</evidence>
<evidence type="ECO:0000313" key="5">
    <source>
        <dbReference type="Proteomes" id="UP000217199"/>
    </source>
</evidence>
<accession>A0A286UIY8</accession>
<feature type="domain" description="Amidase" evidence="2">
    <location>
        <begin position="216"/>
        <end position="399"/>
    </location>
</feature>
<dbReference type="Pfam" id="PF26053">
    <property type="entry name" value="DUF8016"/>
    <property type="match status" value="1"/>
</dbReference>
<gene>
    <name evidence="4" type="ORF">PNOK_0440300</name>
</gene>
<dbReference type="Proteomes" id="UP000217199">
    <property type="component" value="Unassembled WGS sequence"/>
</dbReference>
<dbReference type="PANTHER" id="PTHR46310">
    <property type="entry name" value="AMIDASE 1"/>
    <property type="match status" value="1"/>
</dbReference>
<dbReference type="PANTHER" id="PTHR46310:SF7">
    <property type="entry name" value="AMIDASE 1"/>
    <property type="match status" value="1"/>
</dbReference>
<dbReference type="OrthoDB" id="5423360at2759"/>
<dbReference type="STRING" id="2282107.A0A286UIY8"/>
<evidence type="ECO:0000313" key="4">
    <source>
        <dbReference type="EMBL" id="PAV19469.1"/>
    </source>
</evidence>
<dbReference type="Gene3D" id="3.90.1300.10">
    <property type="entry name" value="Amidase signature (AS) domain"/>
    <property type="match status" value="1"/>
</dbReference>
<dbReference type="InterPro" id="IPR036928">
    <property type="entry name" value="AS_sf"/>
</dbReference>
<dbReference type="InterPro" id="IPR023631">
    <property type="entry name" value="Amidase_dom"/>
</dbReference>
<dbReference type="EMBL" id="NBII01000004">
    <property type="protein sequence ID" value="PAV19469.1"/>
    <property type="molecule type" value="Genomic_DNA"/>
</dbReference>
<keyword evidence="1" id="KW-0732">Signal</keyword>
<sequence>MVGFSVACLVLAYLAPVNAWIDVEISRTLRIGGENYYLPPEPEVTLDSSPITKELVTVSVLKTDAKVITGSLLQSTVQEWVGYDDVFSNSFLQTVLVINNGSSSATLDSSAAKYLKKQGVEKIFASGNFGSVDYTATRLKKLDIAPGPYVLAKTPAGNHALYKPLKLRYDSTQSFFKGIVPRKNGSFTVVSAAGDTDSSPYIGTPSKIYATDVDPSKYPLSGVRVTVKDIYHLDGIKTSGGNRAFYEIYGPRNKTGPAMSRLMTLGAEIIGMTKTVQFANGDRATADWVDYHAPFTLRGDGYFEPSGSSTGAGTSTSAHDWIDVSIGSDTGGSIRAPAGVNLLYGIRPSVGAISLDEVIPLSAVLDTAGYMTRDPKLFSKFGKAWYAENENLTSYPYLPKKVLRSSSFDSLTNEDAKAVYESFLTKLTDFLGATRQNFSIAEEWNKTSGVDEAAATYFNQTYATLISFYQWNNVGTQLFADYAAANEGRTPHINPAVLKRWRFGQERGQEGYTTELSRRSKFEDWALTNIFPESSESCSETILASPNGAASGSYSSRETYISAASSVPFGLSDSRLPVYGRGPEIAVPIGEVPFVSNITGVTEYLPVSINLASRRNCDFVLLDLIDKLADAGIVVKTKTGRRGF</sequence>
<protein>
    <submittedName>
        <fullName evidence="4">Amidase signature enzyme</fullName>
    </submittedName>
</protein>